<evidence type="ECO:0000313" key="3">
    <source>
        <dbReference type="EMBL" id="QJI02976.1"/>
    </source>
</evidence>
<organism evidence="2">
    <name type="scientific">viral metagenome</name>
    <dbReference type="NCBI Taxonomy" id="1070528"/>
    <lineage>
        <taxon>unclassified sequences</taxon>
        <taxon>metagenomes</taxon>
        <taxon>organismal metagenomes</taxon>
    </lineage>
</organism>
<proteinExistence type="predicted"/>
<evidence type="ECO:0000313" key="2">
    <source>
        <dbReference type="EMBL" id="QJA93845.1"/>
    </source>
</evidence>
<gene>
    <name evidence="1" type="ORF">MM415A09158_0005</name>
    <name evidence="2" type="ORF">MM415B04097_0007</name>
    <name evidence="3" type="ORF">TM448B03904_0008</name>
</gene>
<name>A0A6M3LM05_9ZZZZ</name>
<dbReference type="AlphaFoldDB" id="A0A6M3LM05"/>
<accession>A0A6M3LM05</accession>
<reference evidence="2" key="1">
    <citation type="submission" date="2020-03" db="EMBL/GenBank/DDBJ databases">
        <title>The deep terrestrial virosphere.</title>
        <authorList>
            <person name="Holmfeldt K."/>
            <person name="Nilsson E."/>
            <person name="Simone D."/>
            <person name="Lopez-Fernandez M."/>
            <person name="Wu X."/>
            <person name="de Brujin I."/>
            <person name="Lundin D."/>
            <person name="Andersson A."/>
            <person name="Bertilsson S."/>
            <person name="Dopson M."/>
        </authorList>
    </citation>
    <scope>NUCLEOTIDE SEQUENCE</scope>
    <source>
        <strain evidence="1">MM415A09158</strain>
        <strain evidence="2">MM415B04097</strain>
        <strain evidence="3">TM448B03904</strain>
    </source>
</reference>
<evidence type="ECO:0000313" key="1">
    <source>
        <dbReference type="EMBL" id="QJA68060.1"/>
    </source>
</evidence>
<protein>
    <submittedName>
        <fullName evidence="2">Uncharacterized protein</fullName>
    </submittedName>
</protein>
<sequence length="81" mass="9672">MERKLELRECEDHISISINDRELVRVPESGQYLLDYLIYTIKAWHNDFDVLGLMLREEGENSPITLKSFEDITKEDTEKWI</sequence>
<dbReference type="EMBL" id="MT141582">
    <property type="protein sequence ID" value="QJA68060.1"/>
    <property type="molecule type" value="Genomic_DNA"/>
</dbReference>
<dbReference type="EMBL" id="MT143182">
    <property type="protein sequence ID" value="QJA93845.1"/>
    <property type="molecule type" value="Genomic_DNA"/>
</dbReference>
<dbReference type="EMBL" id="MT145047">
    <property type="protein sequence ID" value="QJI02976.1"/>
    <property type="molecule type" value="Genomic_DNA"/>
</dbReference>